<feature type="region of interest" description="Disordered" evidence="1">
    <location>
        <begin position="1"/>
        <end position="23"/>
    </location>
</feature>
<gene>
    <name evidence="2" type="ORF">L1049_025304</name>
</gene>
<accession>A0AAP0N643</accession>
<protein>
    <submittedName>
        <fullName evidence="2">Uncharacterized protein</fullName>
    </submittedName>
</protein>
<proteinExistence type="predicted"/>
<dbReference type="PANTHER" id="PTHR31480">
    <property type="entry name" value="BIFUNCTIONAL LYCOPENE CYCLASE/PHYTOENE SYNTHASE"/>
    <property type="match status" value="1"/>
</dbReference>
<reference evidence="2 3" key="1">
    <citation type="journal article" date="2024" name="Plant J.">
        <title>Genome sequences and population genomics reveal climatic adaptation and genomic divergence between two closely related sweetgum species.</title>
        <authorList>
            <person name="Xu W.Q."/>
            <person name="Ren C.Q."/>
            <person name="Zhang X.Y."/>
            <person name="Comes H.P."/>
            <person name="Liu X.H."/>
            <person name="Li Y.G."/>
            <person name="Kettle C.J."/>
            <person name="Jalonen R."/>
            <person name="Gaisberger H."/>
            <person name="Ma Y.Z."/>
            <person name="Qiu Y.X."/>
        </authorList>
    </citation>
    <scope>NUCLEOTIDE SEQUENCE [LARGE SCALE GENOMIC DNA]</scope>
    <source>
        <strain evidence="2">Hangzhou</strain>
    </source>
</reference>
<sequence length="258" mass="28630">MEYAIEGVTESANRKEKASESRNGLVDMTKEINQWIGGETQGIDQGTQIPFEGSAGELNKVVEAMGLGHISILVNRAESDDNGRGNTSPTKHDFVCMEEEVGHKTKGWKRRAREGISGEEATIAKLYGTGKRKAALVKKQLRSNEDLDVKPNIVLPGTLTLLSEAFDRCGEVCAEYAKTFYLGTLLMTPERRRAIWAIYAARPEVDERNRIERGKAMELASTFIDSHSIMSYSQDQSIALILNPIEQAIKLGFMPLDH</sequence>
<dbReference type="InterPro" id="IPR008949">
    <property type="entry name" value="Isoprenoid_synthase_dom_sf"/>
</dbReference>
<dbReference type="Proteomes" id="UP001415857">
    <property type="component" value="Unassembled WGS sequence"/>
</dbReference>
<evidence type="ECO:0000256" key="1">
    <source>
        <dbReference type="SAM" id="MobiDB-lite"/>
    </source>
</evidence>
<dbReference type="EMBL" id="JBBPBK010000178">
    <property type="protein sequence ID" value="KAK9266332.1"/>
    <property type="molecule type" value="Genomic_DNA"/>
</dbReference>
<dbReference type="Gene3D" id="1.10.600.10">
    <property type="entry name" value="Farnesyl Diphosphate Synthase"/>
    <property type="match status" value="1"/>
</dbReference>
<comment type="caution">
    <text evidence="2">The sequence shown here is derived from an EMBL/GenBank/DDBJ whole genome shotgun (WGS) entry which is preliminary data.</text>
</comment>
<organism evidence="2 3">
    <name type="scientific">Liquidambar formosana</name>
    <name type="common">Formosan gum</name>
    <dbReference type="NCBI Taxonomy" id="63359"/>
    <lineage>
        <taxon>Eukaryota</taxon>
        <taxon>Viridiplantae</taxon>
        <taxon>Streptophyta</taxon>
        <taxon>Embryophyta</taxon>
        <taxon>Tracheophyta</taxon>
        <taxon>Spermatophyta</taxon>
        <taxon>Magnoliopsida</taxon>
        <taxon>eudicotyledons</taxon>
        <taxon>Gunneridae</taxon>
        <taxon>Pentapetalae</taxon>
        <taxon>Saxifragales</taxon>
        <taxon>Altingiaceae</taxon>
        <taxon>Liquidambar</taxon>
    </lineage>
</organism>
<dbReference type="AlphaFoldDB" id="A0AAP0N643"/>
<evidence type="ECO:0000313" key="3">
    <source>
        <dbReference type="Proteomes" id="UP001415857"/>
    </source>
</evidence>
<evidence type="ECO:0000313" key="2">
    <source>
        <dbReference type="EMBL" id="KAK9266332.1"/>
    </source>
</evidence>
<dbReference type="SUPFAM" id="SSF48576">
    <property type="entry name" value="Terpenoid synthases"/>
    <property type="match status" value="1"/>
</dbReference>
<name>A0AAP0N643_LIQFO</name>
<keyword evidence="3" id="KW-1185">Reference proteome</keyword>